<dbReference type="Pfam" id="PF04734">
    <property type="entry name" value="Ceramidase_alk"/>
    <property type="match status" value="1"/>
</dbReference>
<dbReference type="Gene3D" id="2.60.40.2300">
    <property type="entry name" value="Neutral/alkaline non-lysosomal ceramidase, C-terminal domain"/>
    <property type="match status" value="1"/>
</dbReference>
<sequence>MPAELVDSTDACEGGGFLAGRGIGDITGQPAGCGMQGYAKAAQRTTGIHLRQRARAFVIASGGSRVLLVVCDLCEITDVLRDEVIRRLGAVYGETYSTHNVCITATHTHAGPAGYGREMAFFSNSGGMLEQNHQAVVDGIVLAARAAHDDLAPSELALAHGELHDASTNRSLASWLRNPDDEREVFRGAVNPQTTVLTIKRDGDLVGAVNWFATHGTSMTNRNTLISGDNKGYAAYHWERAVAGVDYLSGRPGLVAAFAQTDAGDMSPNLNHAPGSGPTADEFENTRQIGLRQYEAAAALVDGAERLTGGVDARTISVRLSDVTVSPEYTGDGRSHRTLGAIPGAAEFAGTDEGPGFAGFSQDRNRFPELWSAIAYRLWPRLRDAQAPKSLMMPAWLVRRLGLVPHVVPIQLIRIGSLYLVCLPCEPTITAGLRIRRVVAEIVGADLNDVLAAGYSNEDAGYLTTPEEYGQQRYEGGATFFGRWQLPVYQEAVARLATQMRDGIPLDRTPSPARARVTGKRTTPKPDRAIPGHALGDVLAAPAAQHDRGSTVTAVFLGAHPNNRLRNGGTHLEVQRAEGTGWRTIADDGDWSTTFRWEPLGAGASRITLTWTIPADAVPGRYRLRYLGDAVDAGGRRRGLDRATDPFDVR</sequence>
<evidence type="ECO:0000256" key="1">
    <source>
        <dbReference type="ARBA" id="ARBA00009835"/>
    </source>
</evidence>
<dbReference type="InterPro" id="IPR031331">
    <property type="entry name" value="NEUT/ALK_ceramidase_C"/>
</dbReference>
<evidence type="ECO:0000313" key="7">
    <source>
        <dbReference type="EMBL" id="MDL9978046.1"/>
    </source>
</evidence>
<dbReference type="EC" id="3.5.1.23" evidence="3"/>
<feature type="domain" description="Neutral/alkaline non-lysosomal ceramidase C-terminal" evidence="6">
    <location>
        <begin position="495"/>
        <end position="637"/>
    </location>
</feature>
<evidence type="ECO:0000256" key="4">
    <source>
        <dbReference type="SAM" id="MobiDB-lite"/>
    </source>
</evidence>
<dbReference type="PANTHER" id="PTHR12670:SF1">
    <property type="entry name" value="NEUTRAL CERAMIDASE"/>
    <property type="match status" value="1"/>
</dbReference>
<gene>
    <name evidence="7" type="ORF">QSV35_01760</name>
</gene>
<organism evidence="7 8">
    <name type="scientific">Microbacterium candidum</name>
    <dbReference type="NCBI Taxonomy" id="3041922"/>
    <lineage>
        <taxon>Bacteria</taxon>
        <taxon>Bacillati</taxon>
        <taxon>Actinomycetota</taxon>
        <taxon>Actinomycetes</taxon>
        <taxon>Micrococcales</taxon>
        <taxon>Microbacteriaceae</taxon>
        <taxon>Microbacterium</taxon>
    </lineage>
</organism>
<dbReference type="InterPro" id="IPR031329">
    <property type="entry name" value="NEUT/ALK_ceramidase_N"/>
</dbReference>
<dbReference type="PANTHER" id="PTHR12670">
    <property type="entry name" value="CERAMIDASE"/>
    <property type="match status" value="1"/>
</dbReference>
<evidence type="ECO:0000256" key="2">
    <source>
        <dbReference type="ARBA" id="ARBA00022801"/>
    </source>
</evidence>
<proteinExistence type="inferred from homology"/>
<evidence type="ECO:0000256" key="3">
    <source>
        <dbReference type="RuleBase" id="RU366019"/>
    </source>
</evidence>
<keyword evidence="8" id="KW-1185">Reference proteome</keyword>
<evidence type="ECO:0000259" key="5">
    <source>
        <dbReference type="Pfam" id="PF04734"/>
    </source>
</evidence>
<dbReference type="InterPro" id="IPR038445">
    <property type="entry name" value="NCDase_C_sf"/>
</dbReference>
<feature type="region of interest" description="Disordered" evidence="4">
    <location>
        <begin position="503"/>
        <end position="533"/>
    </location>
</feature>
<dbReference type="Pfam" id="PF17048">
    <property type="entry name" value="Ceramidse_alk_C"/>
    <property type="match status" value="1"/>
</dbReference>
<keyword evidence="2 3" id="KW-0378">Hydrolase</keyword>
<dbReference type="InterPro" id="IPR006823">
    <property type="entry name" value="Ceramidase_alk"/>
</dbReference>
<dbReference type="RefSeq" id="WP_286286091.1">
    <property type="nucleotide sequence ID" value="NZ_JASXSZ010000001.1"/>
</dbReference>
<comment type="similarity">
    <text evidence="1 3">Belongs to the neutral ceramidase family.</text>
</comment>
<reference evidence="7 8" key="1">
    <citation type="submission" date="2023-06" db="EMBL/GenBank/DDBJ databases">
        <title>Microbacterium sp. nov., isolated from a waste landfill.</title>
        <authorList>
            <person name="Wen W."/>
        </authorList>
    </citation>
    <scope>NUCLEOTIDE SEQUENCE [LARGE SCALE GENOMIC DNA]</scope>
    <source>
        <strain evidence="7 8">ASV49</strain>
    </source>
</reference>
<feature type="domain" description="Neutral/alkaline non-lysosomal ceramidase N-terminal" evidence="5">
    <location>
        <begin position="17"/>
        <end position="490"/>
    </location>
</feature>
<dbReference type="EMBL" id="JASXSZ010000001">
    <property type="protein sequence ID" value="MDL9978046.1"/>
    <property type="molecule type" value="Genomic_DNA"/>
</dbReference>
<name>A0ABT7MUC8_9MICO</name>
<evidence type="ECO:0000259" key="6">
    <source>
        <dbReference type="Pfam" id="PF17048"/>
    </source>
</evidence>
<accession>A0ABT7MUC8</accession>
<dbReference type="Proteomes" id="UP001235064">
    <property type="component" value="Unassembled WGS sequence"/>
</dbReference>
<comment type="catalytic activity">
    <reaction evidence="3">
        <text>an N-acylsphing-4-enine + H2O = sphing-4-enine + a fatty acid</text>
        <dbReference type="Rhea" id="RHEA:20856"/>
        <dbReference type="ChEBI" id="CHEBI:15377"/>
        <dbReference type="ChEBI" id="CHEBI:28868"/>
        <dbReference type="ChEBI" id="CHEBI:52639"/>
        <dbReference type="ChEBI" id="CHEBI:57756"/>
        <dbReference type="EC" id="3.5.1.23"/>
    </reaction>
</comment>
<evidence type="ECO:0000313" key="8">
    <source>
        <dbReference type="Proteomes" id="UP001235064"/>
    </source>
</evidence>
<keyword evidence="3" id="KW-0746">Sphingolipid metabolism</keyword>
<comment type="caution">
    <text evidence="7">The sequence shown here is derived from an EMBL/GenBank/DDBJ whole genome shotgun (WGS) entry which is preliminary data.</text>
</comment>
<protein>
    <recommendedName>
        <fullName evidence="3">Neutral ceramidase</fullName>
        <ecNumber evidence="3">3.5.1.23</ecNumber>
    </recommendedName>
</protein>
<keyword evidence="3" id="KW-0443">Lipid metabolism</keyword>